<reference evidence="13" key="2">
    <citation type="submission" date="2023-07" db="EMBL/GenBank/DDBJ databases">
        <title>Yangia mangrovi SAOS 153D genome.</title>
        <authorList>
            <person name="Verma A."/>
            <person name="Pal Y."/>
            <person name="Sundharam S."/>
            <person name="Bisht B."/>
            <person name="Srinivasan K."/>
        </authorList>
    </citation>
    <scope>NUCLEOTIDE SEQUENCE [LARGE SCALE GENOMIC DNA]</scope>
    <source>
        <strain evidence="13">SAOS 153D</strain>
    </source>
</reference>
<comment type="caution">
    <text evidence="12">The sequence shown here is derived from an EMBL/GenBank/DDBJ whole genome shotgun (WGS) entry which is preliminary data.</text>
</comment>
<comment type="similarity">
    <text evidence="2">Belongs to the bacterial sugar transferase family.</text>
</comment>
<dbReference type="GO" id="GO:0016780">
    <property type="term" value="F:phosphotransferase activity, for other substituted phosphate groups"/>
    <property type="evidence" value="ECO:0007669"/>
    <property type="project" value="TreeGrafter"/>
</dbReference>
<dbReference type="InterPro" id="IPR003362">
    <property type="entry name" value="Bact_transf"/>
</dbReference>
<evidence type="ECO:0000256" key="2">
    <source>
        <dbReference type="ARBA" id="ARBA00006464"/>
    </source>
</evidence>
<dbReference type="Proteomes" id="UP000217448">
    <property type="component" value="Unassembled WGS sequence"/>
</dbReference>
<keyword evidence="8" id="KW-0270">Exopolysaccharide synthesis</keyword>
<evidence type="ECO:0000256" key="8">
    <source>
        <dbReference type="ARBA" id="ARBA00023169"/>
    </source>
</evidence>
<evidence type="ECO:0000256" key="4">
    <source>
        <dbReference type="ARBA" id="ARBA00022679"/>
    </source>
</evidence>
<evidence type="ECO:0000256" key="5">
    <source>
        <dbReference type="ARBA" id="ARBA00022692"/>
    </source>
</evidence>
<proteinExistence type="inferred from homology"/>
<dbReference type="Pfam" id="PF02397">
    <property type="entry name" value="Bac_transf"/>
    <property type="match status" value="1"/>
</dbReference>
<dbReference type="EMBL" id="NTHN02000042">
    <property type="protein sequence ID" value="MCT4372311.1"/>
    <property type="molecule type" value="Genomic_DNA"/>
</dbReference>
<evidence type="ECO:0000256" key="9">
    <source>
        <dbReference type="SAM" id="Phobius"/>
    </source>
</evidence>
<dbReference type="OrthoDB" id="9808602at2"/>
<keyword evidence="3" id="KW-1003">Cell membrane</keyword>
<reference evidence="12" key="1">
    <citation type="submission" date="2017-09" db="EMBL/GenBank/DDBJ databases">
        <title>Yangia sp. SAOS 153D whole genome sequencing.</title>
        <authorList>
            <person name="Verma A."/>
            <person name="Krishnamurthi S."/>
        </authorList>
    </citation>
    <scope>NUCLEOTIDE SEQUENCE [LARGE SCALE GENOMIC DNA]</scope>
    <source>
        <strain evidence="12">SAOS 153D</strain>
    </source>
</reference>
<dbReference type="GO" id="GO:0005886">
    <property type="term" value="C:plasma membrane"/>
    <property type="evidence" value="ECO:0007669"/>
    <property type="project" value="UniProtKB-SubCell"/>
</dbReference>
<keyword evidence="7 9" id="KW-0472">Membrane</keyword>
<evidence type="ECO:0000256" key="7">
    <source>
        <dbReference type="ARBA" id="ARBA00023136"/>
    </source>
</evidence>
<evidence type="ECO:0000256" key="3">
    <source>
        <dbReference type="ARBA" id="ARBA00022475"/>
    </source>
</evidence>
<keyword evidence="4 12" id="KW-0808">Transferase</keyword>
<name>A0A2A3K0B0_9RHOB</name>
<keyword evidence="13" id="KW-1185">Reference proteome</keyword>
<evidence type="ECO:0000313" key="12">
    <source>
        <dbReference type="EMBL" id="PBD20527.1"/>
    </source>
</evidence>
<organism evidence="12">
    <name type="scientific">Alloyangia mangrovi</name>
    <dbReference type="NCBI Taxonomy" id="1779329"/>
    <lineage>
        <taxon>Bacteria</taxon>
        <taxon>Pseudomonadati</taxon>
        <taxon>Pseudomonadota</taxon>
        <taxon>Alphaproteobacteria</taxon>
        <taxon>Rhodobacterales</taxon>
        <taxon>Roseobacteraceae</taxon>
        <taxon>Alloyangia</taxon>
    </lineage>
</organism>
<evidence type="ECO:0000313" key="13">
    <source>
        <dbReference type="Proteomes" id="UP000217448"/>
    </source>
</evidence>
<sequence length="237" mass="26989">MTLEEVELTTHVSLPHNPVLELETLIDETLFGAPRHIAYRALFKRLLDVTLVLLLALPALLVVLVCAALIARDGHSPIYLQKRVGRNGSIFHMWKLRSMVADADQLLEAHLRSDAQARMEWEFAQKLRNDPRITPIGRIIRKSSIDELPQLWNVLRGDMSLVGPRPMMVEQRAIYPGTAYYALRPGITGFWQTSVRNEASFTERARFDTDYLRDMSLVTDLKLLLRTAKVVWIGTGC</sequence>
<dbReference type="EMBL" id="NTHN01000038">
    <property type="protein sequence ID" value="PBD20527.1"/>
    <property type="molecule type" value="Genomic_DNA"/>
</dbReference>
<reference evidence="11" key="3">
    <citation type="submission" date="2024-05" db="EMBL/GenBank/DDBJ databases">
        <title>Yangia mangrovi SAOS 153D genome.</title>
        <authorList>
            <person name="Verma A."/>
            <person name="Pal Y."/>
            <person name="Sundharam S."/>
            <person name="Bisht B."/>
            <person name="Srinivasan K."/>
        </authorList>
    </citation>
    <scope>NUCLEOTIDE SEQUENCE</scope>
    <source>
        <strain evidence="11">SAOS 153D</strain>
    </source>
</reference>
<keyword evidence="6 9" id="KW-1133">Transmembrane helix</keyword>
<accession>A0A2A3K0B0</accession>
<evidence type="ECO:0000259" key="10">
    <source>
        <dbReference type="Pfam" id="PF02397"/>
    </source>
</evidence>
<feature type="transmembrane region" description="Helical" evidence="9">
    <location>
        <begin position="49"/>
        <end position="71"/>
    </location>
</feature>
<feature type="domain" description="Bacterial sugar transferase" evidence="10">
    <location>
        <begin position="44"/>
        <end position="231"/>
    </location>
</feature>
<keyword evidence="5 9" id="KW-0812">Transmembrane</keyword>
<dbReference type="GO" id="GO:0000271">
    <property type="term" value="P:polysaccharide biosynthetic process"/>
    <property type="evidence" value="ECO:0007669"/>
    <property type="project" value="UniProtKB-KW"/>
</dbReference>
<dbReference type="PANTHER" id="PTHR30576">
    <property type="entry name" value="COLANIC BIOSYNTHESIS UDP-GLUCOSE LIPID CARRIER TRANSFERASE"/>
    <property type="match status" value="1"/>
</dbReference>
<gene>
    <name evidence="11" type="ORF">CLG85_019120</name>
    <name evidence="12" type="ORF">CLG85_03530</name>
</gene>
<evidence type="ECO:0000256" key="1">
    <source>
        <dbReference type="ARBA" id="ARBA00004236"/>
    </source>
</evidence>
<dbReference type="PANTHER" id="PTHR30576:SF4">
    <property type="entry name" value="UNDECAPRENYL-PHOSPHATE GALACTOSE PHOSPHOTRANSFERASE"/>
    <property type="match status" value="1"/>
</dbReference>
<comment type="subcellular location">
    <subcellularLocation>
        <location evidence="1">Cell membrane</location>
    </subcellularLocation>
</comment>
<dbReference type="AlphaFoldDB" id="A0A2A3K0B0"/>
<evidence type="ECO:0000256" key="6">
    <source>
        <dbReference type="ARBA" id="ARBA00022989"/>
    </source>
</evidence>
<evidence type="ECO:0000313" key="11">
    <source>
        <dbReference type="EMBL" id="MCT4372311.1"/>
    </source>
</evidence>
<protein>
    <submittedName>
        <fullName evidence="12">Sugar transferase</fullName>
    </submittedName>
</protein>